<dbReference type="RefSeq" id="WP_204662221.1">
    <property type="nucleotide sequence ID" value="NZ_CP056775.1"/>
</dbReference>
<evidence type="ECO:0000313" key="2">
    <source>
        <dbReference type="Proteomes" id="UP000612680"/>
    </source>
</evidence>
<dbReference type="EMBL" id="CP056775">
    <property type="protein sequence ID" value="QRR00742.1"/>
    <property type="molecule type" value="Genomic_DNA"/>
</dbReference>
<organism evidence="1 2">
    <name type="scientific">Dyadobacter sandarakinus</name>
    <dbReference type="NCBI Taxonomy" id="2747268"/>
    <lineage>
        <taxon>Bacteria</taxon>
        <taxon>Pseudomonadati</taxon>
        <taxon>Bacteroidota</taxon>
        <taxon>Cytophagia</taxon>
        <taxon>Cytophagales</taxon>
        <taxon>Spirosomataceae</taxon>
        <taxon>Dyadobacter</taxon>
    </lineage>
</organism>
<protein>
    <submittedName>
        <fullName evidence="1">Uncharacterized protein</fullName>
    </submittedName>
</protein>
<name>A0ABX7I5C4_9BACT</name>
<dbReference type="Proteomes" id="UP000612680">
    <property type="component" value="Chromosome"/>
</dbReference>
<evidence type="ECO:0000313" key="1">
    <source>
        <dbReference type="EMBL" id="QRR00742.1"/>
    </source>
</evidence>
<accession>A0ABX7I5C4</accession>
<keyword evidence="2" id="KW-1185">Reference proteome</keyword>
<sequence length="62" mass="6418">MKITSACIILSLPACKPVKEDLSFETPIRMLAPGSGATIFKHTGTQSGKPGLIVALYGKASA</sequence>
<proteinExistence type="predicted"/>
<gene>
    <name evidence="1" type="ORF">HWI92_07405</name>
</gene>
<reference evidence="1 2" key="1">
    <citation type="submission" date="2020-06" db="EMBL/GenBank/DDBJ databases">
        <title>Dyadobacter sandarakinus sp. nov., isolated from the soil of the Arctic Yellow River Station.</title>
        <authorList>
            <person name="Zhang Y."/>
            <person name="Peng F."/>
        </authorList>
    </citation>
    <scope>NUCLEOTIDE SEQUENCE [LARGE SCALE GENOMIC DNA]</scope>
    <source>
        <strain evidence="1 2">Q3-56</strain>
    </source>
</reference>